<dbReference type="Proteomes" id="UP001224775">
    <property type="component" value="Unassembled WGS sequence"/>
</dbReference>
<feature type="compositionally biased region" description="Basic and acidic residues" evidence="1">
    <location>
        <begin position="238"/>
        <end position="255"/>
    </location>
</feature>
<keyword evidence="3" id="KW-1185">Reference proteome</keyword>
<gene>
    <name evidence="2" type="ORF">QTG54_004128</name>
</gene>
<evidence type="ECO:0000313" key="2">
    <source>
        <dbReference type="EMBL" id="KAK1744837.1"/>
    </source>
</evidence>
<dbReference type="EMBL" id="JATAAI010000006">
    <property type="protein sequence ID" value="KAK1744837.1"/>
    <property type="molecule type" value="Genomic_DNA"/>
</dbReference>
<proteinExistence type="predicted"/>
<reference evidence="2" key="1">
    <citation type="submission" date="2023-06" db="EMBL/GenBank/DDBJ databases">
        <title>Survivors Of The Sea: Transcriptome response of Skeletonema marinoi to long-term dormancy.</title>
        <authorList>
            <person name="Pinder M.I.M."/>
            <person name="Kourtchenko O."/>
            <person name="Robertson E.K."/>
            <person name="Larsson T."/>
            <person name="Maumus F."/>
            <person name="Osuna-Cruz C.M."/>
            <person name="Vancaester E."/>
            <person name="Stenow R."/>
            <person name="Vandepoele K."/>
            <person name="Ploug H."/>
            <person name="Bruchert V."/>
            <person name="Godhe A."/>
            <person name="Topel M."/>
        </authorList>
    </citation>
    <scope>NUCLEOTIDE SEQUENCE</scope>
    <source>
        <strain evidence="2">R05AC</strain>
    </source>
</reference>
<protein>
    <submittedName>
        <fullName evidence="2">Uncharacterized protein</fullName>
    </submittedName>
</protein>
<dbReference type="AlphaFoldDB" id="A0AAD9DF16"/>
<feature type="region of interest" description="Disordered" evidence="1">
    <location>
        <begin position="219"/>
        <end position="274"/>
    </location>
</feature>
<comment type="caution">
    <text evidence="2">The sequence shown here is derived from an EMBL/GenBank/DDBJ whole genome shotgun (WGS) entry which is preliminary data.</text>
</comment>
<feature type="compositionally biased region" description="Basic and acidic residues" evidence="1">
    <location>
        <begin position="23"/>
        <end position="36"/>
    </location>
</feature>
<feature type="region of interest" description="Disordered" evidence="1">
    <location>
        <begin position="1"/>
        <end position="37"/>
    </location>
</feature>
<name>A0AAD9DF16_9STRA</name>
<evidence type="ECO:0000313" key="3">
    <source>
        <dbReference type="Proteomes" id="UP001224775"/>
    </source>
</evidence>
<feature type="compositionally biased region" description="Basic and acidic residues" evidence="1">
    <location>
        <begin position="263"/>
        <end position="274"/>
    </location>
</feature>
<organism evidence="2 3">
    <name type="scientific">Skeletonema marinoi</name>
    <dbReference type="NCBI Taxonomy" id="267567"/>
    <lineage>
        <taxon>Eukaryota</taxon>
        <taxon>Sar</taxon>
        <taxon>Stramenopiles</taxon>
        <taxon>Ochrophyta</taxon>
        <taxon>Bacillariophyta</taxon>
        <taxon>Coscinodiscophyceae</taxon>
        <taxon>Thalassiosirophycidae</taxon>
        <taxon>Thalassiosirales</taxon>
        <taxon>Skeletonemataceae</taxon>
        <taxon>Skeletonema</taxon>
        <taxon>Skeletonema marinoi-dohrnii complex</taxon>
    </lineage>
</organism>
<evidence type="ECO:0000256" key="1">
    <source>
        <dbReference type="SAM" id="MobiDB-lite"/>
    </source>
</evidence>
<accession>A0AAD9DF16</accession>
<sequence length="444" mass="49605">MKSFLKSLPSHRKKEKSRKARKSRDSKESGGGDQKIKIGCARFLDQTGELNLDYRRGEGGDIADFSPVKQSQCSESDMMSALTDEGSFVAGTQIQFPLRNSRNNMQDKNDEEDGIDVMPENICPPQQSPLSAALPLNDIGRAPPEIHCPPMSQKLDDNNNNNSDETIDFGIDFQNGKVHENIAAETGPLDGSVGKKTESLDGSVKKNAISNIENAATLAVPKLHPNNNELSKVDPPNDEDRGDDHENRQGQENDTKITFQPKETMEQQHQDDEISVDETHMSLELLKRPDSNVVNTTIAESNKPATHVEPPSQMKPPQQHHSLTANIRQCIDEVEEAKQLSEKDPSIFDVDIEKFHDFLQQFEKYVCALGDASSVESEELQQIQNEEDQVFAIFDRGMSIDHCNVMFIRDVICTISSGIDDQKRSNPSQASWNLIKSKLDMRMS</sequence>
<feature type="compositionally biased region" description="Basic residues" evidence="1">
    <location>
        <begin position="9"/>
        <end position="22"/>
    </location>
</feature>